<keyword evidence="6 7" id="KW-0472">Membrane</keyword>
<dbReference type="Proteomes" id="UP000000647">
    <property type="component" value="Chromosome"/>
</dbReference>
<sequence length="393" mass="41441">MSITAEQAGGTPARTSNLVPYATLAVGIVGLIIACALALPVLTEGGQAMAMGSDMIWGLPVAGYAFLALTSMGVSLAAATALLSGRTEWHRMTPRLFALALGLSVGAIFVLNLELGNALRSLWAIPTGVQLRSPLVWMGLAWTAYMVLVIAILVRLHTAGSQDPVTRRLAVGIVVAGLAAIGTQGLAYGMFAFRPVWYGMGTPLYFFVGAVASGLAVTLIAAQSVRRFRGSEADGAEWRSIQAYLPAAFALALAAYAAVLLARIIGGLWAPTAGVQVVYQEFLRSPLFWIEIVLGLVAPLVLMARAAWRSQPWAQVTAGALALIGLFIARYELTIGGQMVPLLKGTWIPGFIEYSPNAVEWGIVLVGVFTALIFYGLGDRLLRSAGPDRGRGA</sequence>
<feature type="transmembrane region" description="Helical" evidence="7">
    <location>
        <begin position="96"/>
        <end position="115"/>
    </location>
</feature>
<reference evidence="9" key="1">
    <citation type="submission" date="2006-12" db="EMBL/GenBank/DDBJ databases">
        <title>Complete sequence of Halorhodospira halophila SL1.</title>
        <authorList>
            <consortium name="US DOE Joint Genome Institute"/>
            <person name="Copeland A."/>
            <person name="Lucas S."/>
            <person name="Lapidus A."/>
            <person name="Barry K."/>
            <person name="Detter J.C."/>
            <person name="Glavina del Rio T."/>
            <person name="Hammon N."/>
            <person name="Israni S."/>
            <person name="Dalin E."/>
            <person name="Tice H."/>
            <person name="Pitluck S."/>
            <person name="Saunders E."/>
            <person name="Brettin T."/>
            <person name="Bruce D."/>
            <person name="Han C."/>
            <person name="Tapia R."/>
            <person name="Schmutz J."/>
            <person name="Larimer F."/>
            <person name="Land M."/>
            <person name="Hauser L."/>
            <person name="Kyrpides N."/>
            <person name="Mikhailova N."/>
            <person name="Hoff W."/>
            <person name="Richardson P."/>
        </authorList>
    </citation>
    <scope>NUCLEOTIDE SEQUENCE [LARGE SCALE GENOMIC DNA]</scope>
    <source>
        <strain evidence="9">DSM 244 / SL1</strain>
    </source>
</reference>
<dbReference type="InterPro" id="IPR005614">
    <property type="entry name" value="NrfD-like"/>
</dbReference>
<dbReference type="RefSeq" id="WP_011813172.1">
    <property type="nucleotide sequence ID" value="NC_008789.1"/>
</dbReference>
<comment type="similarity">
    <text evidence="2">Belongs to the NrfD family.</text>
</comment>
<evidence type="ECO:0000256" key="2">
    <source>
        <dbReference type="ARBA" id="ARBA00008929"/>
    </source>
</evidence>
<dbReference type="EMBL" id="CP000544">
    <property type="protein sequence ID" value="ABM61149.1"/>
    <property type="molecule type" value="Genomic_DNA"/>
</dbReference>
<evidence type="ECO:0000256" key="3">
    <source>
        <dbReference type="ARBA" id="ARBA00022475"/>
    </source>
</evidence>
<protein>
    <submittedName>
        <fullName evidence="8">Polysulphide reductase, NrfD</fullName>
    </submittedName>
</protein>
<feature type="transmembrane region" description="Helical" evidence="7">
    <location>
        <begin position="358"/>
        <end position="377"/>
    </location>
</feature>
<gene>
    <name evidence="8" type="ordered locus">Hhal_0355</name>
</gene>
<feature type="transmembrane region" description="Helical" evidence="7">
    <location>
        <begin position="62"/>
        <end position="84"/>
    </location>
</feature>
<evidence type="ECO:0000313" key="9">
    <source>
        <dbReference type="Proteomes" id="UP000000647"/>
    </source>
</evidence>
<evidence type="ECO:0000313" key="8">
    <source>
        <dbReference type="EMBL" id="ABM61149.1"/>
    </source>
</evidence>
<dbReference type="HOGENOM" id="CLU_045348_3_1_6"/>
<feature type="transmembrane region" description="Helical" evidence="7">
    <location>
        <begin position="21"/>
        <end position="42"/>
    </location>
</feature>
<evidence type="ECO:0000256" key="5">
    <source>
        <dbReference type="ARBA" id="ARBA00022989"/>
    </source>
</evidence>
<dbReference type="AlphaFoldDB" id="A1WTY7"/>
<dbReference type="InterPro" id="IPR052049">
    <property type="entry name" value="Electron_transfer_protein"/>
</dbReference>
<reference evidence="8 9" key="2">
    <citation type="journal article" date="2013" name="Stand. Genomic Sci.">
        <title>Complete genome sequence of Halorhodospira halophila SL1.</title>
        <authorList>
            <person name="Challacombe J.F."/>
            <person name="Majid S."/>
            <person name="Deole R."/>
            <person name="Brettin T.S."/>
            <person name="Bruce D."/>
            <person name="Delano S.F."/>
            <person name="Detter J.C."/>
            <person name="Gleasner C.D."/>
            <person name="Han C.S."/>
            <person name="Misra M."/>
            <person name="Reitenga K.G."/>
            <person name="Mikhailova N."/>
            <person name="Woyke T."/>
            <person name="Pitluck S."/>
            <person name="Nolan M."/>
            <person name="Land M.L."/>
            <person name="Saunders E."/>
            <person name="Tapia R."/>
            <person name="Lapidus A."/>
            <person name="Ivanova N."/>
            <person name="Hoff W.D."/>
        </authorList>
    </citation>
    <scope>NUCLEOTIDE SEQUENCE [LARGE SCALE GENOMIC DNA]</scope>
    <source>
        <strain evidence="9">DSM 244 / SL1</strain>
    </source>
</reference>
<evidence type="ECO:0000256" key="7">
    <source>
        <dbReference type="SAM" id="Phobius"/>
    </source>
</evidence>
<accession>A1WTY7</accession>
<dbReference type="KEGG" id="hha:Hhal_0355"/>
<feature type="transmembrane region" description="Helical" evidence="7">
    <location>
        <begin position="135"/>
        <end position="157"/>
    </location>
</feature>
<organism evidence="8 9">
    <name type="scientific">Halorhodospira halophila (strain DSM 244 / SL1)</name>
    <name type="common">Ectothiorhodospira halophila (strain DSM 244 / SL1)</name>
    <dbReference type="NCBI Taxonomy" id="349124"/>
    <lineage>
        <taxon>Bacteria</taxon>
        <taxon>Pseudomonadati</taxon>
        <taxon>Pseudomonadota</taxon>
        <taxon>Gammaproteobacteria</taxon>
        <taxon>Chromatiales</taxon>
        <taxon>Ectothiorhodospiraceae</taxon>
        <taxon>Halorhodospira</taxon>
    </lineage>
</organism>
<name>A1WTY7_HALHL</name>
<dbReference type="Gene3D" id="1.20.1630.10">
    <property type="entry name" value="Formate dehydrogenase/DMSO reductase domain"/>
    <property type="match status" value="1"/>
</dbReference>
<dbReference type="STRING" id="349124.Hhal_0355"/>
<comment type="subcellular location">
    <subcellularLocation>
        <location evidence="1">Cell membrane</location>
        <topology evidence="1">Multi-pass membrane protein</topology>
    </subcellularLocation>
</comment>
<evidence type="ECO:0000256" key="1">
    <source>
        <dbReference type="ARBA" id="ARBA00004651"/>
    </source>
</evidence>
<feature type="transmembrane region" description="Helical" evidence="7">
    <location>
        <begin position="243"/>
        <end position="266"/>
    </location>
</feature>
<dbReference type="OrthoDB" id="6113252at2"/>
<dbReference type="eggNOG" id="COG5557">
    <property type="taxonomic scope" value="Bacteria"/>
</dbReference>
<feature type="transmembrane region" description="Helical" evidence="7">
    <location>
        <begin position="286"/>
        <end position="304"/>
    </location>
</feature>
<feature type="transmembrane region" description="Helical" evidence="7">
    <location>
        <begin position="316"/>
        <end position="338"/>
    </location>
</feature>
<dbReference type="PANTHER" id="PTHR34856:SF2">
    <property type="entry name" value="PROTEIN NRFD"/>
    <property type="match status" value="1"/>
</dbReference>
<dbReference type="Pfam" id="PF03916">
    <property type="entry name" value="NrfD"/>
    <property type="match status" value="1"/>
</dbReference>
<evidence type="ECO:0000256" key="6">
    <source>
        <dbReference type="ARBA" id="ARBA00023136"/>
    </source>
</evidence>
<feature type="transmembrane region" description="Helical" evidence="7">
    <location>
        <begin position="203"/>
        <end position="222"/>
    </location>
</feature>
<dbReference type="PANTHER" id="PTHR34856">
    <property type="entry name" value="PROTEIN NRFD"/>
    <property type="match status" value="1"/>
</dbReference>
<keyword evidence="5 7" id="KW-1133">Transmembrane helix</keyword>
<keyword evidence="3" id="KW-1003">Cell membrane</keyword>
<evidence type="ECO:0000256" key="4">
    <source>
        <dbReference type="ARBA" id="ARBA00022692"/>
    </source>
</evidence>
<dbReference type="GO" id="GO:0005886">
    <property type="term" value="C:plasma membrane"/>
    <property type="evidence" value="ECO:0007669"/>
    <property type="project" value="UniProtKB-SubCell"/>
</dbReference>
<keyword evidence="4 7" id="KW-0812">Transmembrane</keyword>
<proteinExistence type="inferred from homology"/>
<keyword evidence="9" id="KW-1185">Reference proteome</keyword>
<feature type="transmembrane region" description="Helical" evidence="7">
    <location>
        <begin position="169"/>
        <end position="191"/>
    </location>
</feature>